<sequence length="203" mass="22002">MSDQSHTVEINVDPLCPFAWVASRWLDGVAERRGVSVAWKQMSLAVLNEGQELDAERAARMEISWRAGRLLAAAADASDVKDLYMAIGRRLHTEGLEFTDELARSALVEVGSDPSLVSVMNDASRDDAVRKAHRLSQEALGGTAGTPIIVIDGRAFFGPVLTEIPSPSEADRLFDALTTLAGIPAFAQMERPMVGPPNLQENF</sequence>
<protein>
    <submittedName>
        <fullName evidence="1">Uncharacterized protein</fullName>
    </submittedName>
</protein>
<gene>
    <name evidence="1" type="ORF">GORHZ_046_00460</name>
</gene>
<dbReference type="Proteomes" id="UP000008363">
    <property type="component" value="Unassembled WGS sequence"/>
</dbReference>
<dbReference type="InterPro" id="IPR036249">
    <property type="entry name" value="Thioredoxin-like_sf"/>
</dbReference>
<dbReference type="AlphaFoldDB" id="K6W5B7"/>
<comment type="caution">
    <text evidence="1">The sequence shown here is derived from an EMBL/GenBank/DDBJ whole genome shotgun (WGS) entry which is preliminary data.</text>
</comment>
<dbReference type="EMBL" id="BAHC01000046">
    <property type="protein sequence ID" value="GAB88896.1"/>
    <property type="molecule type" value="Genomic_DNA"/>
</dbReference>
<evidence type="ECO:0000313" key="2">
    <source>
        <dbReference type="Proteomes" id="UP000008363"/>
    </source>
</evidence>
<dbReference type="Pfam" id="PF22234">
    <property type="entry name" value="Rv2466c-like"/>
    <property type="match status" value="1"/>
</dbReference>
<evidence type="ECO:0000313" key="1">
    <source>
        <dbReference type="EMBL" id="GAB88896.1"/>
    </source>
</evidence>
<dbReference type="InterPro" id="IPR053977">
    <property type="entry name" value="Rv2466c-like"/>
</dbReference>
<dbReference type="RefSeq" id="WP_006330612.1">
    <property type="nucleotide sequence ID" value="NZ_BAHC01000046.1"/>
</dbReference>
<dbReference type="Gene3D" id="3.40.30.10">
    <property type="entry name" value="Glutaredoxin"/>
    <property type="match status" value="1"/>
</dbReference>
<proteinExistence type="predicted"/>
<name>K6W5B7_9ACTN</name>
<reference evidence="1 2" key="1">
    <citation type="submission" date="2012-08" db="EMBL/GenBank/DDBJ databases">
        <title>Whole genome shotgun sequence of Gordonia rhizosphera NBRC 16068.</title>
        <authorList>
            <person name="Takarada H."/>
            <person name="Isaki S."/>
            <person name="Hosoyama A."/>
            <person name="Tsuchikane K."/>
            <person name="Katsumata H."/>
            <person name="Baba S."/>
            <person name="Ohji S."/>
            <person name="Yamazaki S."/>
            <person name="Fujita N."/>
        </authorList>
    </citation>
    <scope>NUCLEOTIDE SEQUENCE [LARGE SCALE GENOMIC DNA]</scope>
    <source>
        <strain evidence="1 2">NBRC 16068</strain>
    </source>
</reference>
<keyword evidence="2" id="KW-1185">Reference proteome</keyword>
<organism evidence="1 2">
    <name type="scientific">Gordonia rhizosphera NBRC 16068</name>
    <dbReference type="NCBI Taxonomy" id="1108045"/>
    <lineage>
        <taxon>Bacteria</taxon>
        <taxon>Bacillati</taxon>
        <taxon>Actinomycetota</taxon>
        <taxon>Actinomycetes</taxon>
        <taxon>Mycobacteriales</taxon>
        <taxon>Gordoniaceae</taxon>
        <taxon>Gordonia</taxon>
    </lineage>
</organism>
<dbReference type="SUPFAM" id="SSF52833">
    <property type="entry name" value="Thioredoxin-like"/>
    <property type="match status" value="1"/>
</dbReference>
<accession>K6W5B7</accession>
<dbReference type="eggNOG" id="COG3917">
    <property type="taxonomic scope" value="Bacteria"/>
</dbReference>
<dbReference type="STRING" id="1108045.GORHZ_046_00460"/>